<name>A0ABC8ZSQ3_9POAL</name>
<dbReference type="PROSITE" id="PS50108">
    <property type="entry name" value="CRIB"/>
    <property type="match status" value="1"/>
</dbReference>
<organism evidence="3 4">
    <name type="scientific">Urochloa decumbens</name>
    <dbReference type="NCBI Taxonomy" id="240449"/>
    <lineage>
        <taxon>Eukaryota</taxon>
        <taxon>Viridiplantae</taxon>
        <taxon>Streptophyta</taxon>
        <taxon>Embryophyta</taxon>
        <taxon>Tracheophyta</taxon>
        <taxon>Spermatophyta</taxon>
        <taxon>Magnoliopsida</taxon>
        <taxon>Liliopsida</taxon>
        <taxon>Poales</taxon>
        <taxon>Poaceae</taxon>
        <taxon>PACMAD clade</taxon>
        <taxon>Panicoideae</taxon>
        <taxon>Panicodae</taxon>
        <taxon>Paniceae</taxon>
        <taxon>Melinidinae</taxon>
        <taxon>Urochloa</taxon>
    </lineage>
</organism>
<evidence type="ECO:0000313" key="4">
    <source>
        <dbReference type="Proteomes" id="UP001497457"/>
    </source>
</evidence>
<dbReference type="PANTHER" id="PTHR47846">
    <property type="entry name" value="OS06G0681300 PROTEIN-RELATED"/>
    <property type="match status" value="1"/>
</dbReference>
<evidence type="ECO:0000256" key="1">
    <source>
        <dbReference type="SAM" id="MobiDB-lite"/>
    </source>
</evidence>
<reference evidence="3" key="1">
    <citation type="submission" date="2024-10" db="EMBL/GenBank/DDBJ databases">
        <authorList>
            <person name="Ryan C."/>
        </authorList>
    </citation>
    <scope>NUCLEOTIDE SEQUENCE [LARGE SCALE GENOMIC DNA]</scope>
</reference>
<feature type="domain" description="CRIB" evidence="2">
    <location>
        <begin position="29"/>
        <end position="42"/>
    </location>
</feature>
<feature type="region of interest" description="Disordered" evidence="1">
    <location>
        <begin position="98"/>
        <end position="170"/>
    </location>
</feature>
<dbReference type="AlphaFoldDB" id="A0ABC8ZSQ3"/>
<gene>
    <name evidence="3" type="ORF">URODEC1_LOCUS48035</name>
</gene>
<dbReference type="Pfam" id="PF00786">
    <property type="entry name" value="PBD"/>
    <property type="match status" value="1"/>
</dbReference>
<dbReference type="CDD" id="cd00132">
    <property type="entry name" value="CRIB"/>
    <property type="match status" value="1"/>
</dbReference>
<dbReference type="Gene3D" id="3.90.810.10">
    <property type="entry name" value="CRIB domain"/>
    <property type="match status" value="1"/>
</dbReference>
<dbReference type="PANTHER" id="PTHR47846:SF3">
    <property type="entry name" value="CRIB DOMAIN-CONTAINING PROTEIN"/>
    <property type="match status" value="1"/>
</dbReference>
<feature type="compositionally biased region" description="Low complexity" evidence="1">
    <location>
        <begin position="133"/>
        <end position="154"/>
    </location>
</feature>
<evidence type="ECO:0000259" key="2">
    <source>
        <dbReference type="PROSITE" id="PS50108"/>
    </source>
</evidence>
<dbReference type="InterPro" id="IPR036936">
    <property type="entry name" value="CRIB_dom_sf"/>
</dbReference>
<dbReference type="InterPro" id="IPR000095">
    <property type="entry name" value="CRIB_dom"/>
</dbReference>
<evidence type="ECO:0000313" key="3">
    <source>
        <dbReference type="EMBL" id="CAL4966872.1"/>
    </source>
</evidence>
<protein>
    <recommendedName>
        <fullName evidence="2">CRIB domain-containing protein</fullName>
    </recommendedName>
</protein>
<proteinExistence type="predicted"/>
<keyword evidence="4" id="KW-1185">Reference proteome</keyword>
<feature type="compositionally biased region" description="Low complexity" evidence="1">
    <location>
        <begin position="98"/>
        <end position="114"/>
    </location>
</feature>
<dbReference type="Proteomes" id="UP001497457">
    <property type="component" value="Chromosome 2b"/>
</dbReference>
<accession>A0ABC8ZSQ3</accession>
<dbReference type="EMBL" id="OZ075112">
    <property type="protein sequence ID" value="CAL4966872.1"/>
    <property type="molecule type" value="Genomic_DNA"/>
</dbReference>
<sequence length="170" mass="17301">MAISIKGIFRGLKIIAQIFTVQREHEIEIGYPTNVRHVSHIGFDASGSCPSWMSEFRGVEEVPAAGEGAASISSAAAQSSQTSWASLDLVGGGVLPPAAEASTADSSAAFAGTANPRGELKKQPAARPKKARAASPGSSARSPSRRPAASFAAACRDGSGELRPAGVQAA</sequence>